<organism evidence="4 5">
    <name type="scientific">Dioszegia hungarica</name>
    <dbReference type="NCBI Taxonomy" id="4972"/>
    <lineage>
        <taxon>Eukaryota</taxon>
        <taxon>Fungi</taxon>
        <taxon>Dikarya</taxon>
        <taxon>Basidiomycota</taxon>
        <taxon>Agaricomycotina</taxon>
        <taxon>Tremellomycetes</taxon>
        <taxon>Tremellales</taxon>
        <taxon>Bulleribasidiaceae</taxon>
        <taxon>Dioszegia</taxon>
    </lineage>
</organism>
<dbReference type="GO" id="GO:0070979">
    <property type="term" value="P:protein K11-linked ubiquitination"/>
    <property type="evidence" value="ECO:0007669"/>
    <property type="project" value="TreeGrafter"/>
</dbReference>
<comment type="similarity">
    <text evidence="1">Belongs to the cullin family.</text>
</comment>
<dbReference type="PROSITE" id="PS50987">
    <property type="entry name" value="HTH_ARSR_2"/>
    <property type="match status" value="1"/>
</dbReference>
<dbReference type="InterPro" id="IPR001845">
    <property type="entry name" value="HTH_ArsR_DNA-bd_dom"/>
</dbReference>
<evidence type="ECO:0000313" key="5">
    <source>
        <dbReference type="Proteomes" id="UP001164286"/>
    </source>
</evidence>
<dbReference type="GO" id="GO:0031625">
    <property type="term" value="F:ubiquitin protein ligase binding"/>
    <property type="evidence" value="ECO:0007669"/>
    <property type="project" value="InterPro"/>
</dbReference>
<gene>
    <name evidence="4" type="ORF">MKK02DRAFT_45289</name>
</gene>
<feature type="domain" description="HTH arsR-type" evidence="3">
    <location>
        <begin position="588"/>
        <end position="665"/>
    </location>
</feature>
<evidence type="ECO:0000313" key="4">
    <source>
        <dbReference type="EMBL" id="KAI9636583.1"/>
    </source>
</evidence>
<dbReference type="GO" id="GO:0003700">
    <property type="term" value="F:DNA-binding transcription factor activity"/>
    <property type="evidence" value="ECO:0007669"/>
    <property type="project" value="InterPro"/>
</dbReference>
<evidence type="ECO:0000259" key="3">
    <source>
        <dbReference type="PROSITE" id="PS50987"/>
    </source>
</evidence>
<dbReference type="InterPro" id="IPR036317">
    <property type="entry name" value="Cullin_homology_sf"/>
</dbReference>
<dbReference type="GeneID" id="77732538"/>
<dbReference type="EMBL" id="JAKWFO010000005">
    <property type="protein sequence ID" value="KAI9636583.1"/>
    <property type="molecule type" value="Genomic_DNA"/>
</dbReference>
<dbReference type="SMART" id="SM00182">
    <property type="entry name" value="CULLIN"/>
    <property type="match status" value="1"/>
</dbReference>
<feature type="domain" description="Cullin family profile" evidence="2">
    <location>
        <begin position="423"/>
        <end position="645"/>
    </location>
</feature>
<dbReference type="Proteomes" id="UP001164286">
    <property type="component" value="Unassembled WGS sequence"/>
</dbReference>
<comment type="caution">
    <text evidence="4">The sequence shown here is derived from an EMBL/GenBank/DDBJ whole genome shotgun (WGS) entry which is preliminary data.</text>
</comment>
<sequence length="665" mass="75698">MALVAALSAWDDTPSTSVEGAKRYDELSRATQLVHEWLYPKDIASTTTEAPRTSETPEQAAALRYLTVERGCTAELFKDFLDMVHARFYLVRRDIGRYMGRLQETEALSVVVQTDEVMKEMLERLVLWQRTWGLPLRRFNDAKLLNTYTSTFQSLLHASLPPKFLDYLHTFLTASLASVSTSFTDAPAPPAHGDLLQSVPMPHRKIPPPSPHLARLAIFLRYSSTFMNVALAEIERVAKEEAEKGWDVRCLSRARQRVGDGVVNWLAGMMEGQGHGLEAVQVAMRSMFSRFDYYLCKCFFEIRTDELFSIIIDYPESISALEDLRECLFKVDQRTLLVEKLQAANLKRLLHPGADTKDVLAQYISTIRCLRILDPPGVLLHKVAGPIRAHLRDRPDTIKHIVAALVDGEELQDENEVGGLLRQGNDDVEDFSDPKWEPEPVDAAPEFRSGKAGDIVSTLVSIYETREVIITELQILLAQRLLAVKDYDAVKEIRIIELLKLRFGEQALQVCDVMLKDMADSKRIDDRIQGDIKTSLHPLILSNRFWPDIQISSLHLPPKLQALQRDYEAAFNQFKPDKHLRWMQHLGTARLRLEMEDRVIEAEADPVQAAIAEMLESQAEWTVSDLAERLDLPDKMVRDGLVFWTGFGLVKEDKGGKWRLLEREE</sequence>
<dbReference type="Pfam" id="PF25773">
    <property type="entry name" value="TPR_ANAPC2"/>
    <property type="match status" value="1"/>
</dbReference>
<name>A0AA38LVJ8_9TREE</name>
<dbReference type="InterPro" id="IPR057975">
    <property type="entry name" value="TPR_ANAPC2"/>
</dbReference>
<evidence type="ECO:0000256" key="1">
    <source>
        <dbReference type="PROSITE-ProRule" id="PRU00330"/>
    </source>
</evidence>
<dbReference type="PROSITE" id="PS50069">
    <property type="entry name" value="CULLIN_2"/>
    <property type="match status" value="1"/>
</dbReference>
<dbReference type="GO" id="GO:0005680">
    <property type="term" value="C:anaphase-promoting complex"/>
    <property type="evidence" value="ECO:0007669"/>
    <property type="project" value="TreeGrafter"/>
</dbReference>
<dbReference type="PANTHER" id="PTHR45957">
    <property type="entry name" value="ANAPHASE-PROMOTING COMPLEX SUBUNIT 2"/>
    <property type="match status" value="1"/>
</dbReference>
<evidence type="ECO:0000259" key="2">
    <source>
        <dbReference type="PROSITE" id="PS50069"/>
    </source>
</evidence>
<evidence type="ECO:0008006" key="6">
    <source>
        <dbReference type="Google" id="ProtNLM"/>
    </source>
</evidence>
<dbReference type="InterPro" id="IPR044554">
    <property type="entry name" value="ANAPC2"/>
</dbReference>
<dbReference type="PANTHER" id="PTHR45957:SF1">
    <property type="entry name" value="ANAPHASE-PROMOTING COMPLEX SUBUNIT 2"/>
    <property type="match status" value="1"/>
</dbReference>
<dbReference type="GO" id="GO:0007091">
    <property type="term" value="P:metaphase/anaphase transition of mitotic cell cycle"/>
    <property type="evidence" value="ECO:0007669"/>
    <property type="project" value="TreeGrafter"/>
</dbReference>
<reference evidence="4" key="1">
    <citation type="journal article" date="2022" name="G3 (Bethesda)">
        <title>High quality genome of the basidiomycete yeast Dioszegia hungarica PDD-24b-2 isolated from cloud water.</title>
        <authorList>
            <person name="Jarrige D."/>
            <person name="Haridas S."/>
            <person name="Bleykasten-Grosshans C."/>
            <person name="Joly M."/>
            <person name="Nadalig T."/>
            <person name="Sancelme M."/>
            <person name="Vuilleumier S."/>
            <person name="Grigoriev I.V."/>
            <person name="Amato P."/>
            <person name="Bringel F."/>
        </authorList>
    </citation>
    <scope>NUCLEOTIDE SEQUENCE</scope>
    <source>
        <strain evidence="4">PDD-24b-2</strain>
    </source>
</reference>
<dbReference type="Gene3D" id="1.20.1310.10">
    <property type="entry name" value="Cullin Repeats"/>
    <property type="match status" value="1"/>
</dbReference>
<dbReference type="Pfam" id="PF26557">
    <property type="entry name" value="Cullin_AB"/>
    <property type="match status" value="1"/>
</dbReference>
<dbReference type="SUPFAM" id="SSF75632">
    <property type="entry name" value="Cullin homology domain"/>
    <property type="match status" value="1"/>
</dbReference>
<dbReference type="Gene3D" id="3.30.230.130">
    <property type="entry name" value="Cullin, Chain C, Domain 2"/>
    <property type="match status" value="1"/>
</dbReference>
<dbReference type="InterPro" id="IPR016158">
    <property type="entry name" value="Cullin_homology"/>
</dbReference>
<dbReference type="GO" id="GO:0006511">
    <property type="term" value="P:ubiquitin-dependent protein catabolic process"/>
    <property type="evidence" value="ECO:0007669"/>
    <property type="project" value="InterPro"/>
</dbReference>
<accession>A0AA38LVJ8</accession>
<dbReference type="RefSeq" id="XP_052946360.1">
    <property type="nucleotide sequence ID" value="XM_053093333.1"/>
</dbReference>
<dbReference type="AlphaFoldDB" id="A0AA38LVJ8"/>
<proteinExistence type="inferred from homology"/>
<dbReference type="InterPro" id="IPR059120">
    <property type="entry name" value="Cullin-like_AB"/>
</dbReference>
<protein>
    <recommendedName>
        <fullName evidence="6">Cullin family profile domain-containing protein</fullName>
    </recommendedName>
</protein>
<keyword evidence="5" id="KW-1185">Reference proteome</keyword>